<dbReference type="Gene3D" id="1.20.1720.10">
    <property type="entry name" value="Multidrug resistance protein D"/>
    <property type="match status" value="1"/>
</dbReference>
<keyword evidence="8" id="KW-1185">Reference proteome</keyword>
<comment type="caution">
    <text evidence="7">The sequence shown here is derived from an EMBL/GenBank/DDBJ whole genome shotgun (WGS) entry which is preliminary data.</text>
</comment>
<gene>
    <name evidence="7" type="ORF">H7K45_26580</name>
</gene>
<organism evidence="7 8">
    <name type="scientific">Mycobacterium yunnanensis</name>
    <dbReference type="NCBI Taxonomy" id="368477"/>
    <lineage>
        <taxon>Bacteria</taxon>
        <taxon>Bacillati</taxon>
        <taxon>Actinomycetota</taxon>
        <taxon>Actinomycetes</taxon>
        <taxon>Mycobacteriales</taxon>
        <taxon>Mycobacteriaceae</taxon>
        <taxon>Mycobacterium</taxon>
    </lineage>
</organism>
<dbReference type="EMBL" id="JACKVK010000013">
    <property type="protein sequence ID" value="MCV7424128.1"/>
    <property type="molecule type" value="Genomic_DNA"/>
</dbReference>
<feature type="transmembrane region" description="Helical" evidence="5">
    <location>
        <begin position="12"/>
        <end position="31"/>
    </location>
</feature>
<dbReference type="Proteomes" id="UP001141629">
    <property type="component" value="Unassembled WGS sequence"/>
</dbReference>
<evidence type="ECO:0000259" key="6">
    <source>
        <dbReference type="PROSITE" id="PS50850"/>
    </source>
</evidence>
<accession>A0A9X2Z6X0</accession>
<comment type="subcellular location">
    <subcellularLocation>
        <location evidence="1">Cell membrane</location>
        <topology evidence="1">Multi-pass membrane protein</topology>
    </subcellularLocation>
</comment>
<evidence type="ECO:0000256" key="2">
    <source>
        <dbReference type="ARBA" id="ARBA00022692"/>
    </source>
</evidence>
<dbReference type="SUPFAM" id="SSF103473">
    <property type="entry name" value="MFS general substrate transporter"/>
    <property type="match status" value="1"/>
</dbReference>
<protein>
    <recommendedName>
        <fullName evidence="6">Major facilitator superfamily (MFS) profile domain-containing protein</fullName>
    </recommendedName>
</protein>
<reference evidence="7" key="2">
    <citation type="journal article" date="2022" name="BMC Genomics">
        <title>Comparative genome analysis of mycobacteria focusing on tRNA and non-coding RNA.</title>
        <authorList>
            <person name="Behra P.R.K."/>
            <person name="Pettersson B.M.F."/>
            <person name="Ramesh M."/>
            <person name="Das S."/>
            <person name="Dasgupta S."/>
            <person name="Kirsebom L.A."/>
        </authorList>
    </citation>
    <scope>NUCLEOTIDE SEQUENCE</scope>
    <source>
        <strain evidence="7">DSM 44838</strain>
    </source>
</reference>
<evidence type="ECO:0000256" key="3">
    <source>
        <dbReference type="ARBA" id="ARBA00022989"/>
    </source>
</evidence>
<keyword evidence="2 5" id="KW-0812">Transmembrane</keyword>
<dbReference type="GO" id="GO:0005886">
    <property type="term" value="C:plasma membrane"/>
    <property type="evidence" value="ECO:0007669"/>
    <property type="project" value="UniProtKB-SubCell"/>
</dbReference>
<evidence type="ECO:0000256" key="5">
    <source>
        <dbReference type="SAM" id="Phobius"/>
    </source>
</evidence>
<keyword evidence="4 5" id="KW-0472">Membrane</keyword>
<sequence length="126" mass="12372">MSLKIKPSVEACSLAPVAAGTALVLVTYVTPMATLTATVAGLRAGVAAGPWLLNSMSIGLAAGLLAAGVVGDNVGRRRVYVTGLVAMALGAVACGVAWSAVGFVAGRVLGSGRCGRTGLRSGDSRS</sequence>
<feature type="transmembrane region" description="Helical" evidence="5">
    <location>
        <begin position="51"/>
        <end position="70"/>
    </location>
</feature>
<keyword evidence="3 5" id="KW-1133">Transmembrane helix</keyword>
<evidence type="ECO:0000256" key="1">
    <source>
        <dbReference type="ARBA" id="ARBA00004651"/>
    </source>
</evidence>
<proteinExistence type="predicted"/>
<reference evidence="7" key="1">
    <citation type="submission" date="2020-07" db="EMBL/GenBank/DDBJ databases">
        <authorList>
            <person name="Pettersson B.M.F."/>
            <person name="Behra P.R.K."/>
            <person name="Ramesh M."/>
            <person name="Das S."/>
            <person name="Dasgupta S."/>
            <person name="Kirsebom L.A."/>
        </authorList>
    </citation>
    <scope>NUCLEOTIDE SEQUENCE</scope>
    <source>
        <strain evidence="7">DSM 44838</strain>
    </source>
</reference>
<evidence type="ECO:0000256" key="4">
    <source>
        <dbReference type="ARBA" id="ARBA00023136"/>
    </source>
</evidence>
<name>A0A9X2Z6X0_9MYCO</name>
<evidence type="ECO:0000313" key="7">
    <source>
        <dbReference type="EMBL" id="MCV7424128.1"/>
    </source>
</evidence>
<dbReference type="InterPro" id="IPR036259">
    <property type="entry name" value="MFS_trans_sf"/>
</dbReference>
<dbReference type="RefSeq" id="WP_263999104.1">
    <property type="nucleotide sequence ID" value="NZ_JACKVK010000013.1"/>
</dbReference>
<feature type="domain" description="Major facilitator superfamily (MFS) profile" evidence="6">
    <location>
        <begin position="8"/>
        <end position="126"/>
    </location>
</feature>
<evidence type="ECO:0000313" key="8">
    <source>
        <dbReference type="Proteomes" id="UP001141629"/>
    </source>
</evidence>
<dbReference type="GO" id="GO:0022857">
    <property type="term" value="F:transmembrane transporter activity"/>
    <property type="evidence" value="ECO:0007669"/>
    <property type="project" value="InterPro"/>
</dbReference>
<feature type="transmembrane region" description="Helical" evidence="5">
    <location>
        <begin position="79"/>
        <end position="101"/>
    </location>
</feature>
<dbReference type="AlphaFoldDB" id="A0A9X2Z6X0"/>
<dbReference type="InterPro" id="IPR020846">
    <property type="entry name" value="MFS_dom"/>
</dbReference>
<dbReference type="PROSITE" id="PS50850">
    <property type="entry name" value="MFS"/>
    <property type="match status" value="1"/>
</dbReference>